<gene>
    <name evidence="2" type="ORF">DB31_8065</name>
</gene>
<dbReference type="SUPFAM" id="SSF89260">
    <property type="entry name" value="Collagen-binding domain"/>
    <property type="match status" value="7"/>
</dbReference>
<dbReference type="STRING" id="394096.DB31_8065"/>
<dbReference type="EMBL" id="JMCB01000007">
    <property type="protein sequence ID" value="KFE67582.1"/>
    <property type="molecule type" value="Genomic_DNA"/>
</dbReference>
<feature type="domain" description="Peptidase C-terminal archaeal/bacterial" evidence="1">
    <location>
        <begin position="1658"/>
        <end position="1720"/>
    </location>
</feature>
<feature type="domain" description="Peptidase C-terminal archaeal/bacterial" evidence="1">
    <location>
        <begin position="2555"/>
        <end position="2614"/>
    </location>
</feature>
<evidence type="ECO:0000313" key="3">
    <source>
        <dbReference type="Proteomes" id="UP000028725"/>
    </source>
</evidence>
<dbReference type="InterPro" id="IPR007280">
    <property type="entry name" value="Peptidase_C_arc/bac"/>
</dbReference>
<sequence length="2627" mass="273298">MEGPGGTCVVPNPCDPNPCTLPNKTDCSVSNGQAVCSCVSGYEPDGEECKPEQTVTCTGQHTEGDSFEPDECPALARAVDAGGTQNEAHTLSPLGDEDWLKLTASAGHIYEVVATSAASERLDLDLYAADGTTVLASDHSGQTPVQLVHKATVAGELYFRIRSSVSGDAGAYTLSIVDLGVDDFADEPALATVLTTPSGTPVAGALQFDGDRDVVKLPLTAGHSYRFEAAWSATSTASLKLELIAPDRTTVVVSSQQVAPQGLTRITSSGDYYLRVQEATGKVRAAYSFTVTDLGVDDHGDGASESSPVIIGAPPADGGFERPDDVDVLSFQAQAGHIYAFTCNPAGGVSDCHVSLSNAAGTVLATDNNGGTGFIVYEYTQAGTYFFRLSSGGVGSYTYRLEDLGFDDYGDTLATATAVTPAATPTSARLEVPGDVDFLKLEVQADFVYAFTCASTAFTCTLELQDGAGTVLASGSASSDSVRLSHTFLSAGTAYLRISASSAAAMGSYTWQVESQYVDDHGNTIDTATAITPGAASSAGQLEVAGDVDVFRFSATASHIYRFTCSSSALDCDAELLDASGSVIVSATGPETTAVITYEFNSGGTYYFRVQTDSGAAGGYTYSLEELGVDDHGDTSGTATALTVPMSGSGQLETPGDVDVFSFSGAADEVFEFTCTGTSVDCNVLLVNSSGGTVASDTSSSANARILYRLPQAGTWFLHVKSTPVATGSYGYQLVSLGTDEHGDTPATSTPVVVDAPVAGGRIDTSADVDVFSFEALANHIYEITCTSANLSCDLQLMTAAGTVLASNSGANARVVYEVGTAGTYYFRIASVSSTAGTYSYRVVDLGMDDHGDDLASATAITAGAPAANGTLEISGDVDVFSFSAAANHLYEFTCTGTTIDCNVELVHATGTVLASDTSSNTLARVRLQLTAAGTYSLRVVGGSSGNPTGTYSYQLLDLGLDDHGNTPDTSTGVTPGAPPANGTIDNASDVDVFGFDAVAGHIYQFTCSASFDCNVLLTTASGTVVASDTGPSSDALVVFEFSASGTFYFKVSSGNGVLGPYTYELRDLGVDDHGDVMAAATPIAPSTTTSTGRVETFGDVDFFSFSGAASTTYEFSCTTTAIDCNVVFYDSSGNVLQSDTGASTNARVTYVVRSAGTFYVKVSSGTATIGGYSYQLQSLGEDDHGNTINDATPVSPSSSYSNATIEVSTDVDVFSFTAVAGHIYEIECTSSAIDCDVVLMDSAGTVIASDTGRSTSAAVRVELNTAGTYYFRIQPGTASIGSYSYRVRDLGVDDFGDTIATAAPISPMASSAPGQIETSGDFDVFSFSATAGHIYRFTCTGAAGDCDLDLVDEAGTLLARDNAPASSATLLYEIGAAGTYYVKLFFGNASTTVIGGYSYRLEDLGVDDHGDTAATATPITVSTTASTGRVETLGDVDFFSFSGAANTTYEFSCNTTAIDCNVVLYDSSGNVLLSDTGLSPNARVTYLARTAATFFLRVSSGTATIGDYTYQLSNLGTDDHGNTNESATPVTPSTTYSNARINASTDVDVFSFTAVAGHIYEVECSTSAFDCNLVLMDATGATIASDLGTGAIARVRVELNTAGTYYFRIQPGTAAFGNYTYRVQDLGLDDHGDTLATATLLTPMTSTATGAIEASGDVDVFAFSATAGGIYEFSCTGTGDCDLDLVDGAGALLVRDNTSSTSAKVVYEFDTAGTYYVRLRYGTGSTTVTGNYTYQLKDLGVDDHGDTPATATPITPSTTTSTGKIETLGDLDHFSFSGAVNTTYEFSCTGSGIDCNVVLYDSSGTVVQSDTGTSTTARVTYLVRVAGTFYVRVYSGTAAIGAYTYQLKNLGTDDHGNTLSDATPVTPSTSFSSARIDAAGDVDVFSFTAVAGHIYEVACSTSAFDCDLVLMDAAGTTIASDTGSSTSASVRVELNTAGTYYFRIQPGGSTFGNYTYRVQDLGVDDHGDTLATATPIAASTTYTPAKFEVAGDVDWFSFTAAAGHIYEFHCSSGGSSDCDVYLTDAAGVTVVADTASTLSARVRWEFNTGGTYYVRALVATGSWSTSNSYSYRLEDQGVDDHGDTLATATPIAASTTYTPAKFEVAGDVDWFSFTAVAGHVYEFHCSSAGNVDCNVYLTDAAGTTIVADTASTLSARVRWEFNTGGTYYVRAVVADWNISNGYSYRLEDQGVDDHGDTLATATPIAASTTYTGAKFEVAGDVDWFSFTAVAGHIYEFHCSSAGNVDCNVYLTDAAGTTIVADTASTLSARVRWEFNTGGTYYVRAVVADWNISNSYSYRLEDLGLDDHGDTLASATPIVPSTAYTSAKIDVSGDVDWFSFTAAVGHIYEFHCSSAGNIDCDVYLTDAAGATIVADTTSTLSARVRWEFNTGGTYYLRVVSGNWNLSNGYSYRLEDMGVDDHGDTLATATPVVPSTTATSASLETSGDVDWFSFSAAAGQAFDFFCNTSNFDCDLYLYDASGTLLTQDTSSATSARVTPRFAVAGTYFVKVVGGVGAYSYRLNDRGVDQHSDTFTGATVLTLGTATAGNIEIATDIDFFAVTLEAGTPYTVTPTGITLTLTVYAPNQTTTLYTGAGPGTFTANAGAGTYYVRVAGASSSTGAYTVRIQ</sequence>
<feature type="domain" description="Peptidase C-terminal archaeal/bacterial" evidence="1">
    <location>
        <begin position="2447"/>
        <end position="2511"/>
    </location>
</feature>
<dbReference type="PATRIC" id="fig|394096.3.peg.4104"/>
<proteinExistence type="predicted"/>
<comment type="caution">
    <text evidence="2">The sequence shown here is derived from an EMBL/GenBank/DDBJ whole genome shotgun (WGS) entry which is preliminary data.</text>
</comment>
<evidence type="ECO:0000313" key="2">
    <source>
        <dbReference type="EMBL" id="KFE67582.1"/>
    </source>
</evidence>
<keyword evidence="3" id="KW-1185">Reference proteome</keyword>
<organism evidence="2 3">
    <name type="scientific">Hyalangium minutum</name>
    <dbReference type="NCBI Taxonomy" id="394096"/>
    <lineage>
        <taxon>Bacteria</taxon>
        <taxon>Pseudomonadati</taxon>
        <taxon>Myxococcota</taxon>
        <taxon>Myxococcia</taxon>
        <taxon>Myxococcales</taxon>
        <taxon>Cystobacterineae</taxon>
        <taxon>Archangiaceae</taxon>
        <taxon>Hyalangium</taxon>
    </lineage>
</organism>
<accession>A0A085WIR9</accession>
<protein>
    <recommendedName>
        <fullName evidence="1">Peptidase C-terminal archaeal/bacterial domain-containing protein</fullName>
    </recommendedName>
</protein>
<evidence type="ECO:0000259" key="1">
    <source>
        <dbReference type="Pfam" id="PF04151"/>
    </source>
</evidence>
<dbReference type="Proteomes" id="UP000028725">
    <property type="component" value="Unassembled WGS sequence"/>
</dbReference>
<reference evidence="2 3" key="1">
    <citation type="submission" date="2014-04" db="EMBL/GenBank/DDBJ databases">
        <title>Genome assembly of Hyalangium minutum DSM 14724.</title>
        <authorList>
            <person name="Sharma G."/>
            <person name="Subramanian S."/>
        </authorList>
    </citation>
    <scope>NUCLEOTIDE SEQUENCE [LARGE SCALE GENOMIC DNA]</scope>
    <source>
        <strain evidence="2 3">DSM 14724</strain>
    </source>
</reference>
<dbReference type="Gene3D" id="2.60.120.380">
    <property type="match status" value="23"/>
</dbReference>
<name>A0A085WIR9_9BACT</name>
<dbReference type="Pfam" id="PF04151">
    <property type="entry name" value="PPC"/>
    <property type="match status" value="3"/>
</dbReference>